<evidence type="ECO:0000256" key="3">
    <source>
        <dbReference type="ARBA" id="ARBA00022475"/>
    </source>
</evidence>
<evidence type="ECO:0000313" key="5">
    <source>
        <dbReference type="EMBL" id="KKW34743.1"/>
    </source>
</evidence>
<dbReference type="PANTHER" id="PTHR46494">
    <property type="entry name" value="CORA FAMILY METAL ION TRANSPORTER (EUROFUNG)"/>
    <property type="match status" value="1"/>
</dbReference>
<keyword evidence="4" id="KW-0472">Membrane</keyword>
<keyword evidence="3" id="KW-1003">Cell membrane</keyword>
<feature type="transmembrane region" description="Helical" evidence="4">
    <location>
        <begin position="250"/>
        <end position="270"/>
    </location>
</feature>
<evidence type="ECO:0000256" key="4">
    <source>
        <dbReference type="SAM" id="Phobius"/>
    </source>
</evidence>
<evidence type="ECO:0000313" key="6">
    <source>
        <dbReference type="Proteomes" id="UP000034290"/>
    </source>
</evidence>
<comment type="caution">
    <text evidence="5">The sequence shown here is derived from an EMBL/GenBank/DDBJ whole genome shotgun (WGS) entry which is preliminary data.</text>
</comment>
<dbReference type="EMBL" id="LCRM01000063">
    <property type="protein sequence ID" value="KKW34743.1"/>
    <property type="molecule type" value="Genomic_DNA"/>
</dbReference>
<proteinExistence type="predicted"/>
<evidence type="ECO:0000256" key="2">
    <source>
        <dbReference type="ARBA" id="ARBA00022448"/>
    </source>
</evidence>
<dbReference type="Gene3D" id="3.30.460.20">
    <property type="entry name" value="CorA soluble domain-like"/>
    <property type="match status" value="1"/>
</dbReference>
<keyword evidence="2" id="KW-0813">Transport</keyword>
<dbReference type="GO" id="GO:0005886">
    <property type="term" value="C:plasma membrane"/>
    <property type="evidence" value="ECO:0007669"/>
    <property type="project" value="UniProtKB-SubCell"/>
</dbReference>
<dbReference type="GO" id="GO:0015087">
    <property type="term" value="F:cobalt ion transmembrane transporter activity"/>
    <property type="evidence" value="ECO:0007669"/>
    <property type="project" value="TreeGrafter"/>
</dbReference>
<dbReference type="PANTHER" id="PTHR46494:SF1">
    <property type="entry name" value="CORA FAMILY METAL ION TRANSPORTER (EUROFUNG)"/>
    <property type="match status" value="1"/>
</dbReference>
<dbReference type="Gene3D" id="1.20.58.340">
    <property type="entry name" value="Magnesium transport protein CorA, transmembrane region"/>
    <property type="match status" value="1"/>
</dbReference>
<dbReference type="InterPro" id="IPR045861">
    <property type="entry name" value="CorA_cytoplasmic_dom"/>
</dbReference>
<dbReference type="GO" id="GO:0015095">
    <property type="term" value="F:magnesium ion transmembrane transporter activity"/>
    <property type="evidence" value="ECO:0007669"/>
    <property type="project" value="TreeGrafter"/>
</dbReference>
<gene>
    <name evidence="5" type="ORF">UY81_C0063G0002</name>
</gene>
<dbReference type="Pfam" id="PF01544">
    <property type="entry name" value="CorA"/>
    <property type="match status" value="1"/>
</dbReference>
<comment type="subcellular location">
    <subcellularLocation>
        <location evidence="1">Cell membrane</location>
        <topology evidence="1">Multi-pass membrane protein</topology>
    </subcellularLocation>
</comment>
<dbReference type="InterPro" id="IPR002523">
    <property type="entry name" value="MgTranspt_CorA/ZnTranspt_ZntB"/>
</dbReference>
<accession>A0A0G1XU90</accession>
<dbReference type="AlphaFoldDB" id="A0A0G1XU90"/>
<keyword evidence="4" id="KW-0812">Transmembrane</keyword>
<organism evidence="5 6">
    <name type="scientific">Candidatus Giovannonibacteria bacterium GW2011_GWA2_53_7</name>
    <dbReference type="NCBI Taxonomy" id="1618650"/>
    <lineage>
        <taxon>Bacteria</taxon>
        <taxon>Candidatus Giovannoniibacteriota</taxon>
    </lineage>
</organism>
<dbReference type="GO" id="GO:0000287">
    <property type="term" value="F:magnesium ion binding"/>
    <property type="evidence" value="ECO:0007669"/>
    <property type="project" value="TreeGrafter"/>
</dbReference>
<evidence type="ECO:0000256" key="1">
    <source>
        <dbReference type="ARBA" id="ARBA00004651"/>
    </source>
</evidence>
<dbReference type="GO" id="GO:0050897">
    <property type="term" value="F:cobalt ion binding"/>
    <property type="evidence" value="ECO:0007669"/>
    <property type="project" value="TreeGrafter"/>
</dbReference>
<dbReference type="SUPFAM" id="SSF143865">
    <property type="entry name" value="CorA soluble domain-like"/>
    <property type="match status" value="1"/>
</dbReference>
<feature type="transmembrane region" description="Helical" evidence="4">
    <location>
        <begin position="276"/>
        <end position="293"/>
    </location>
</feature>
<reference evidence="5 6" key="1">
    <citation type="journal article" date="2015" name="Nature">
        <title>rRNA introns, odd ribosomes, and small enigmatic genomes across a large radiation of phyla.</title>
        <authorList>
            <person name="Brown C.T."/>
            <person name="Hug L.A."/>
            <person name="Thomas B.C."/>
            <person name="Sharon I."/>
            <person name="Castelle C.J."/>
            <person name="Singh A."/>
            <person name="Wilkins M.J."/>
            <person name="Williams K.H."/>
            <person name="Banfield J.F."/>
        </authorList>
    </citation>
    <scope>NUCLEOTIDE SEQUENCE [LARGE SCALE GENOMIC DNA]</scope>
</reference>
<sequence>MLKKFKYREVTWIDLESPTGEELGAVGREYGLQPIVRGELEGPTTRAKVDIYSDFIYAVFHFPRGLLGHPTPVIERDYIEIDFIIGKNFLITTHYELVNALNDFSKIFEADFMLKRNHDPLHAGFVFYYIIKEIYRSLELGLGYLNDRLRLVGRDIFAGREKEVVRILADINHELLDSRWALKQHHQLFTSLALAGPEFFGHDFRHHLAVLTGEHDRVWNMIESNHATFLDLRETNDSLLSIKNNEVVKMLTAIAVTFLPLNLIVQVFAVPAANRSLMFSLMAAGFLVTFWVIKKRRWL</sequence>
<name>A0A0G1XU90_9BACT</name>
<keyword evidence="4" id="KW-1133">Transmembrane helix</keyword>
<protein>
    <submittedName>
        <fullName evidence="5">Mg2 transporter protein CorA family protein</fullName>
    </submittedName>
</protein>
<dbReference type="Proteomes" id="UP000034290">
    <property type="component" value="Unassembled WGS sequence"/>
</dbReference>